<dbReference type="SUPFAM" id="SSF53335">
    <property type="entry name" value="S-adenosyl-L-methionine-dependent methyltransferases"/>
    <property type="match status" value="1"/>
</dbReference>
<sequence>MSVAEVLDLLRCPVCARALTGGAGGVRCAAGHRFDLARQGYLNLLGARPPQHADTAPMVAARERFLGSGAYAPVADALVVAARTGLQATHSTLRTAPALLEAGAGTGYYTAALLEGLGGRAVALDISVAAARRAARAHPRAAAVVA</sequence>
<keyword evidence="2" id="KW-0808">Transferase</keyword>
<evidence type="ECO:0000259" key="1">
    <source>
        <dbReference type="Pfam" id="PF21302"/>
    </source>
</evidence>
<dbReference type="Gene3D" id="3.40.50.150">
    <property type="entry name" value="Vaccinia Virus protein VP39"/>
    <property type="match status" value="1"/>
</dbReference>
<feature type="domain" description="23S rRNA (guanine(745)-N(1))-methyltransferase N-terminal" evidence="1">
    <location>
        <begin position="11"/>
        <end position="45"/>
    </location>
</feature>
<dbReference type="AlphaFoldDB" id="A0A6J4KBZ1"/>
<keyword evidence="2" id="KW-0489">Methyltransferase</keyword>
<proteinExistence type="predicted"/>
<dbReference type="Pfam" id="PF21302">
    <property type="entry name" value="Zn_ribbon_RlmA"/>
    <property type="match status" value="1"/>
</dbReference>
<evidence type="ECO:0000313" key="2">
    <source>
        <dbReference type="EMBL" id="CAA9301630.1"/>
    </source>
</evidence>
<protein>
    <submittedName>
        <fullName evidence="2">23S rRNA (Guanine(748)-N(1))-methyltransferase</fullName>
        <ecNumber evidence="2">2.1.1.188</ecNumber>
    </submittedName>
</protein>
<gene>
    <name evidence="2" type="ORF">AVDCRST_MAG48-1371</name>
</gene>
<accession>A0A6J4KBZ1</accession>
<name>A0A6J4KBZ1_9ACTN</name>
<dbReference type="InterPro" id="IPR048647">
    <property type="entry name" value="RlmA_N"/>
</dbReference>
<dbReference type="EC" id="2.1.1.188" evidence="2"/>
<feature type="non-terminal residue" evidence="2">
    <location>
        <position position="146"/>
    </location>
</feature>
<dbReference type="EMBL" id="CADCTS010000196">
    <property type="protein sequence ID" value="CAA9301630.1"/>
    <property type="molecule type" value="Genomic_DNA"/>
</dbReference>
<reference evidence="2" key="1">
    <citation type="submission" date="2020-02" db="EMBL/GenBank/DDBJ databases">
        <authorList>
            <person name="Meier V. D."/>
        </authorList>
    </citation>
    <scope>NUCLEOTIDE SEQUENCE</scope>
    <source>
        <strain evidence="2">AVDCRST_MAG48</strain>
    </source>
</reference>
<dbReference type="InterPro" id="IPR029063">
    <property type="entry name" value="SAM-dependent_MTases_sf"/>
</dbReference>
<organism evidence="2">
    <name type="scientific">uncultured Friedmanniella sp</name>
    <dbReference type="NCBI Taxonomy" id="335381"/>
    <lineage>
        <taxon>Bacteria</taxon>
        <taxon>Bacillati</taxon>
        <taxon>Actinomycetota</taxon>
        <taxon>Actinomycetes</taxon>
        <taxon>Propionibacteriales</taxon>
        <taxon>Nocardioidaceae</taxon>
        <taxon>Friedmanniella</taxon>
        <taxon>environmental samples</taxon>
    </lineage>
</organism>
<dbReference type="GO" id="GO:0052912">
    <property type="term" value="F:23S rRNA (guanine(748)-N(1))-methyltransferase activity"/>
    <property type="evidence" value="ECO:0007669"/>
    <property type="project" value="UniProtKB-EC"/>
</dbReference>